<comment type="caution">
    <text evidence="10">The sequence shown here is derived from an EMBL/GenBank/DDBJ whole genome shotgun (WGS) entry which is preliminary data.</text>
</comment>
<evidence type="ECO:0000256" key="3">
    <source>
        <dbReference type="ARBA" id="ARBA00007084"/>
    </source>
</evidence>
<comment type="subcellular location">
    <subcellularLocation>
        <location evidence="2">Cytoplasm</location>
    </subcellularLocation>
    <subcellularLocation>
        <location evidence="1">Nucleus</location>
    </subcellularLocation>
</comment>
<dbReference type="GO" id="GO:0005737">
    <property type="term" value="C:cytoplasm"/>
    <property type="evidence" value="ECO:0007669"/>
    <property type="project" value="UniProtKB-SubCell"/>
</dbReference>
<dbReference type="EMBL" id="LHPG02000001">
    <property type="protein sequence ID" value="PRW61515.1"/>
    <property type="molecule type" value="Genomic_DNA"/>
</dbReference>
<evidence type="ECO:0000313" key="11">
    <source>
        <dbReference type="Proteomes" id="UP000239899"/>
    </source>
</evidence>
<dbReference type="PANTHER" id="PTHR10758:SF1">
    <property type="entry name" value="COP9 SIGNALOSOME COMPLEX SUBUNIT 3"/>
    <property type="match status" value="1"/>
</dbReference>
<dbReference type="STRING" id="3076.A0A2P6U5C0"/>
<reference evidence="10 11" key="1">
    <citation type="journal article" date="2018" name="Plant J.">
        <title>Genome sequences of Chlorella sorokiniana UTEX 1602 and Micractinium conductrix SAG 241.80: implications to maltose excretion by a green alga.</title>
        <authorList>
            <person name="Arriola M.B."/>
            <person name="Velmurugan N."/>
            <person name="Zhang Y."/>
            <person name="Plunkett M.H."/>
            <person name="Hondzo H."/>
            <person name="Barney B.M."/>
        </authorList>
    </citation>
    <scope>NUCLEOTIDE SEQUENCE [LARGE SCALE GENOMIC DNA]</scope>
    <source>
        <strain evidence="11">UTEX 1602</strain>
    </source>
</reference>
<dbReference type="Pfam" id="PF22788">
    <property type="entry name" value="COP9_hel_rpt"/>
    <property type="match status" value="1"/>
</dbReference>
<keyword evidence="5" id="KW-0963">Cytoplasm</keyword>
<dbReference type="SUPFAM" id="SSF46785">
    <property type="entry name" value="Winged helix' DNA-binding domain"/>
    <property type="match status" value="1"/>
</dbReference>
<dbReference type="InterPro" id="IPR055089">
    <property type="entry name" value="COP9_N"/>
</dbReference>
<keyword evidence="6" id="KW-0736">Signalosome</keyword>
<dbReference type="SMART" id="SM00088">
    <property type="entry name" value="PINT"/>
    <property type="match status" value="1"/>
</dbReference>
<evidence type="ECO:0000259" key="9">
    <source>
        <dbReference type="PROSITE" id="PS50250"/>
    </source>
</evidence>
<evidence type="ECO:0000256" key="6">
    <source>
        <dbReference type="ARBA" id="ARBA00022790"/>
    </source>
</evidence>
<sequence>MGSLENLVQQIVALSGEADLGGLHTALKSSAQDNVMRQNAAALLTAVAGLDPTQHSLGTLFLLEAKARASGTQQGDRDLLEAACRFLPACTERQVRMAPDKFVALCRAVKAHCLALGAPKRGVPALRAAVAKLCPSTDYLSPIHADLFQLCLLSKCYSGAGAALDADVFTVDPTKTATSPTDVLLYCYYGALLEIGRRRYARALELLLTAVTAPTMVLNAITVACLKKYMLVSLLQSGAVPALPKHTAPLIIRAQKNECGPYQELAKLCGQDKGVAELAAFAQSKQAEFEADGNVGLVKLVIEGQARRQIQKLTQTYLTLSLADIAQQAGLGSPAAAEEAVLRMIDAGEVSARISERDGMVHFVEEEDAYHTEAMTAQLDSLIGRSIELAAKLTAFDMAVSSDRAYLTKTELRSQRGKGDSDVLMGGGPGEQLIDLK</sequence>
<evidence type="ECO:0000256" key="7">
    <source>
        <dbReference type="ARBA" id="ARBA00023242"/>
    </source>
</evidence>
<protein>
    <recommendedName>
        <fullName evidence="4">COP9 signalosome complex subunit 3</fullName>
    </recommendedName>
</protein>
<evidence type="ECO:0000256" key="2">
    <source>
        <dbReference type="ARBA" id="ARBA00004496"/>
    </source>
</evidence>
<dbReference type="Proteomes" id="UP000239899">
    <property type="component" value="Unassembled WGS sequence"/>
</dbReference>
<dbReference type="PROSITE" id="PS50250">
    <property type="entry name" value="PCI"/>
    <property type="match status" value="1"/>
</dbReference>
<evidence type="ECO:0000256" key="4">
    <source>
        <dbReference type="ARBA" id="ARBA00014878"/>
    </source>
</evidence>
<proteinExistence type="inferred from homology"/>
<accession>A0A2P6U5C0</accession>
<dbReference type="GO" id="GO:0008180">
    <property type="term" value="C:COP9 signalosome"/>
    <property type="evidence" value="ECO:0007669"/>
    <property type="project" value="UniProtKB-KW"/>
</dbReference>
<dbReference type="InterPro" id="IPR000717">
    <property type="entry name" value="PCI_dom"/>
</dbReference>
<evidence type="ECO:0000256" key="8">
    <source>
        <dbReference type="SAM" id="MobiDB-lite"/>
    </source>
</evidence>
<feature type="domain" description="PCI" evidence="9">
    <location>
        <begin position="199"/>
        <end position="368"/>
    </location>
</feature>
<evidence type="ECO:0000313" key="10">
    <source>
        <dbReference type="EMBL" id="PRW61515.1"/>
    </source>
</evidence>
<dbReference type="InterPro" id="IPR050756">
    <property type="entry name" value="CSN3"/>
</dbReference>
<dbReference type="AlphaFoldDB" id="A0A2P6U5C0"/>
<name>A0A2P6U5C0_CHLSO</name>
<comment type="similarity">
    <text evidence="3">Belongs to the CSN3 family.</text>
</comment>
<organism evidence="10 11">
    <name type="scientific">Chlorella sorokiniana</name>
    <name type="common">Freshwater green alga</name>
    <dbReference type="NCBI Taxonomy" id="3076"/>
    <lineage>
        <taxon>Eukaryota</taxon>
        <taxon>Viridiplantae</taxon>
        <taxon>Chlorophyta</taxon>
        <taxon>core chlorophytes</taxon>
        <taxon>Trebouxiophyceae</taxon>
        <taxon>Chlorellales</taxon>
        <taxon>Chlorellaceae</taxon>
        <taxon>Chlorella clade</taxon>
        <taxon>Chlorella</taxon>
    </lineage>
</organism>
<evidence type="ECO:0000256" key="1">
    <source>
        <dbReference type="ARBA" id="ARBA00004123"/>
    </source>
</evidence>
<feature type="region of interest" description="Disordered" evidence="8">
    <location>
        <begin position="417"/>
        <end position="437"/>
    </location>
</feature>
<dbReference type="OrthoDB" id="29061at2759"/>
<keyword evidence="7" id="KW-0539">Nucleus</keyword>
<gene>
    <name evidence="10" type="ORF">C2E21_0254</name>
</gene>
<evidence type="ECO:0000256" key="5">
    <source>
        <dbReference type="ARBA" id="ARBA00022490"/>
    </source>
</evidence>
<dbReference type="PANTHER" id="PTHR10758">
    <property type="entry name" value="26S PROTEASOME NON-ATPASE REGULATORY SUBUNIT 3/COP9 SIGNALOSOME COMPLEX SUBUNIT 3"/>
    <property type="match status" value="1"/>
</dbReference>
<dbReference type="Pfam" id="PF01399">
    <property type="entry name" value="PCI"/>
    <property type="match status" value="1"/>
</dbReference>
<keyword evidence="11" id="KW-1185">Reference proteome</keyword>
<dbReference type="GO" id="GO:0006511">
    <property type="term" value="P:ubiquitin-dependent protein catabolic process"/>
    <property type="evidence" value="ECO:0007669"/>
    <property type="project" value="TreeGrafter"/>
</dbReference>
<dbReference type="InterPro" id="IPR036390">
    <property type="entry name" value="WH_DNA-bd_sf"/>
</dbReference>